<evidence type="ECO:0000313" key="8">
    <source>
        <dbReference type="EMBL" id="MFC7746953.1"/>
    </source>
</evidence>
<dbReference type="InterPro" id="IPR039718">
    <property type="entry name" value="Rrm1"/>
</dbReference>
<evidence type="ECO:0000256" key="1">
    <source>
        <dbReference type="ARBA" id="ARBA00010406"/>
    </source>
</evidence>
<keyword evidence="9" id="KW-1185">Reference proteome</keyword>
<dbReference type="NCBIfam" id="TIGR02506">
    <property type="entry name" value="NrdE_NrdA"/>
    <property type="match status" value="1"/>
</dbReference>
<keyword evidence="4 6" id="KW-0215">Deoxyribonucleotide synthesis</keyword>
<dbReference type="Pfam" id="PF00317">
    <property type="entry name" value="Ribonuc_red_lgN"/>
    <property type="match status" value="1"/>
</dbReference>
<dbReference type="Gene3D" id="3.20.70.20">
    <property type="match status" value="1"/>
</dbReference>
<evidence type="ECO:0000256" key="2">
    <source>
        <dbReference type="ARBA" id="ARBA00012274"/>
    </source>
</evidence>
<dbReference type="InterPro" id="IPR013346">
    <property type="entry name" value="NrdE_NrdA_C"/>
</dbReference>
<dbReference type="PANTHER" id="PTHR11573">
    <property type="entry name" value="RIBONUCLEOSIDE-DIPHOSPHATE REDUCTASE LARGE CHAIN"/>
    <property type="match status" value="1"/>
</dbReference>
<proteinExistence type="inferred from homology"/>
<dbReference type="EMBL" id="JBHTGR010000011">
    <property type="protein sequence ID" value="MFC7746953.1"/>
    <property type="molecule type" value="Genomic_DNA"/>
</dbReference>
<dbReference type="Proteomes" id="UP001596620">
    <property type="component" value="Unassembled WGS sequence"/>
</dbReference>
<evidence type="ECO:0000256" key="4">
    <source>
        <dbReference type="ARBA" id="ARBA00023116"/>
    </source>
</evidence>
<feature type="domain" description="Ribonucleotide reductase large subunit" evidence="7">
    <location>
        <begin position="593"/>
        <end position="615"/>
    </location>
</feature>
<evidence type="ECO:0000259" key="7">
    <source>
        <dbReference type="PROSITE" id="PS00089"/>
    </source>
</evidence>
<dbReference type="EC" id="1.17.4.1" evidence="2 6"/>
<dbReference type="PRINTS" id="PR01183">
    <property type="entry name" value="RIBORDTASEM1"/>
</dbReference>
<evidence type="ECO:0000256" key="5">
    <source>
        <dbReference type="ARBA" id="ARBA00047754"/>
    </source>
</evidence>
<dbReference type="SUPFAM" id="SSF48168">
    <property type="entry name" value="R1 subunit of ribonucleotide reductase, N-terminal domain"/>
    <property type="match status" value="1"/>
</dbReference>
<organism evidence="8 9">
    <name type="scientific">Lentibacillus kimchii</name>
    <dbReference type="NCBI Taxonomy" id="1542911"/>
    <lineage>
        <taxon>Bacteria</taxon>
        <taxon>Bacillati</taxon>
        <taxon>Bacillota</taxon>
        <taxon>Bacilli</taxon>
        <taxon>Bacillales</taxon>
        <taxon>Bacillaceae</taxon>
        <taxon>Lentibacillus</taxon>
    </lineage>
</organism>
<dbReference type="RefSeq" id="WP_382358467.1">
    <property type="nucleotide sequence ID" value="NZ_JBHTGR010000011.1"/>
</dbReference>
<sequence>MTTFVENDLTRLVDQATEGLAVDKQAFLEKIQKTGDTPTWDNMIKRALENIDEANPDWTYVASRLYLKTLYEKAAANRGYEAAEGYGSFYELIQILIDKGIYTPQLLETYSKDDIDYFAGMMEPSRDWLFNYLGLYTMATRYMAVDHDQNTHELPQERWMIIAMHLMQQEDPSERREYVKEAYWALSNLYMTVATPTLTNAGKTHGQLSSCFIDTVDDSLQSIYDSNTDIANLSKNGGGIGVYMGKIRGRGSSIKGFKGMSSGVVPWIKQLNNTAVSVDQLGTRKGAIAVYLDVWHSDIEAFLDLKLNNGDERLRAHDVFTGVTLPDYFMEQVENRGDWYLFDPHEVREVMGYSLEDFYDEEKGAGSWRERYLECVNSDKLTKRAVPAIDIMKRIMKSQLESGTPFMFYRDEVNRQNSNAHQGMIYCSNLCTEITQNQSPTEFLEEMTEADGTLVKKYKPGDYVVCNLSSINLGRAVPEGVLERLIPIQVRMLDNVIDINTLPLTQTTMTNHKYRAIGLGTFGWHHLLAKENIPWETDESVDYADQLYEKIAYLTIRTSMELSKEKGSYPVFAGSKWDTGEYFTIKGYTSDAWIQLKQEVAENGMRNGYLMAVAPNSSTSMIAGSTASIDPVFSPFYFEEKKDFKIPVTAPELNHQTYDIYRRSAYIVDQRWSVKQNAARQKHIDQSVSFNIYVPHTIKASVLLDVHLQAWRQGLKTTYYIRSTANDIEECEWCES</sequence>
<evidence type="ECO:0000256" key="6">
    <source>
        <dbReference type="RuleBase" id="RU003410"/>
    </source>
</evidence>
<comment type="caution">
    <text evidence="8">The sequence shown here is derived from an EMBL/GenBank/DDBJ whole genome shotgun (WGS) entry which is preliminary data.</text>
</comment>
<protein>
    <recommendedName>
        <fullName evidence="2 6">Ribonucleoside-diphosphate reductase</fullName>
        <ecNumber evidence="2 6">1.17.4.1</ecNumber>
    </recommendedName>
</protein>
<dbReference type="InterPro" id="IPR013509">
    <property type="entry name" value="RNR_lsu_N"/>
</dbReference>
<comment type="catalytic activity">
    <reaction evidence="5 6">
        <text>a 2'-deoxyribonucleoside 5'-diphosphate + [thioredoxin]-disulfide + H2O = a ribonucleoside 5'-diphosphate + [thioredoxin]-dithiol</text>
        <dbReference type="Rhea" id="RHEA:23252"/>
        <dbReference type="Rhea" id="RHEA-COMP:10698"/>
        <dbReference type="Rhea" id="RHEA-COMP:10700"/>
        <dbReference type="ChEBI" id="CHEBI:15377"/>
        <dbReference type="ChEBI" id="CHEBI:29950"/>
        <dbReference type="ChEBI" id="CHEBI:50058"/>
        <dbReference type="ChEBI" id="CHEBI:57930"/>
        <dbReference type="ChEBI" id="CHEBI:73316"/>
        <dbReference type="EC" id="1.17.4.1"/>
    </reaction>
</comment>
<dbReference type="NCBIfam" id="NF006665">
    <property type="entry name" value="PRK09209.1"/>
    <property type="match status" value="1"/>
</dbReference>
<dbReference type="GO" id="GO:0004748">
    <property type="term" value="F:ribonucleoside-diphosphate reductase activity, thioredoxin disulfide as acceptor"/>
    <property type="evidence" value="ECO:0007669"/>
    <property type="project" value="UniProtKB-EC"/>
</dbReference>
<accession>A0ABW2UXZ7</accession>
<dbReference type="SUPFAM" id="SSF51998">
    <property type="entry name" value="PFL-like glycyl radical enzymes"/>
    <property type="match status" value="1"/>
</dbReference>
<dbReference type="PROSITE" id="PS00089">
    <property type="entry name" value="RIBORED_LARGE"/>
    <property type="match status" value="1"/>
</dbReference>
<dbReference type="Pfam" id="PF02867">
    <property type="entry name" value="Ribonuc_red_lgC"/>
    <property type="match status" value="1"/>
</dbReference>
<dbReference type="CDD" id="cd01679">
    <property type="entry name" value="RNR_I"/>
    <property type="match status" value="1"/>
</dbReference>
<dbReference type="InterPro" id="IPR008926">
    <property type="entry name" value="RNR_R1-su_N"/>
</dbReference>
<gene>
    <name evidence="8" type="ORF">ACFQU8_06845</name>
</gene>
<comment type="similarity">
    <text evidence="1 6">Belongs to the ribonucleoside diphosphate reductase large chain family.</text>
</comment>
<evidence type="ECO:0000256" key="3">
    <source>
        <dbReference type="ARBA" id="ARBA00023002"/>
    </source>
</evidence>
<name>A0ABW2UXZ7_9BACI</name>
<dbReference type="InterPro" id="IPR000788">
    <property type="entry name" value="RNR_lg_C"/>
</dbReference>
<keyword evidence="3 6" id="KW-0560">Oxidoreductase</keyword>
<comment type="function">
    <text evidence="6">Provides the precursors necessary for DNA synthesis. Catalyzes the biosynthesis of deoxyribonucleotides from the corresponding ribonucleotides.</text>
</comment>
<dbReference type="PANTHER" id="PTHR11573:SF6">
    <property type="entry name" value="RIBONUCLEOSIDE-DIPHOSPHATE REDUCTASE LARGE SUBUNIT"/>
    <property type="match status" value="1"/>
</dbReference>
<reference evidence="9" key="1">
    <citation type="journal article" date="2019" name="Int. J. Syst. Evol. Microbiol.">
        <title>The Global Catalogue of Microorganisms (GCM) 10K type strain sequencing project: providing services to taxonomists for standard genome sequencing and annotation.</title>
        <authorList>
            <consortium name="The Broad Institute Genomics Platform"/>
            <consortium name="The Broad Institute Genome Sequencing Center for Infectious Disease"/>
            <person name="Wu L."/>
            <person name="Ma J."/>
        </authorList>
    </citation>
    <scope>NUCLEOTIDE SEQUENCE [LARGE SCALE GENOMIC DNA]</scope>
    <source>
        <strain evidence="9">JCM 30234</strain>
    </source>
</reference>
<evidence type="ECO:0000313" key="9">
    <source>
        <dbReference type="Proteomes" id="UP001596620"/>
    </source>
</evidence>